<protein>
    <recommendedName>
        <fullName evidence="5">Translational regulator CsrA</fullName>
    </recommendedName>
</protein>
<dbReference type="PANTHER" id="PTHR34984">
    <property type="entry name" value="CARBON STORAGE REGULATOR"/>
    <property type="match status" value="1"/>
</dbReference>
<sequence>MLVLTRKKGESIFIGDAVEVVVLGSEGDTVKIGIKAPKNISIYRSEIYEMIQESNREATKSMASIGRINEWMRKTKENPINHS</sequence>
<dbReference type="GO" id="GO:0045947">
    <property type="term" value="P:negative regulation of translational initiation"/>
    <property type="evidence" value="ECO:0007669"/>
    <property type="project" value="UniProtKB-UniRule"/>
</dbReference>
<evidence type="ECO:0000313" key="7">
    <source>
        <dbReference type="Proteomes" id="UP000282311"/>
    </source>
</evidence>
<reference evidence="6 7" key="1">
    <citation type="journal article" date="2007" name="Int. J. Syst. Evol. Microbiol.">
        <title>Paenibacillus ginsengarvi sp. nov., isolated from soil from ginseng cultivation.</title>
        <authorList>
            <person name="Yoon M.H."/>
            <person name="Ten L.N."/>
            <person name="Im W.T."/>
        </authorList>
    </citation>
    <scope>NUCLEOTIDE SEQUENCE [LARGE SCALE GENOMIC DNA]</scope>
    <source>
        <strain evidence="6 7">KCTC 13059</strain>
    </source>
</reference>
<dbReference type="EMBL" id="RBAH01000018">
    <property type="protein sequence ID" value="RKN78938.1"/>
    <property type="molecule type" value="Genomic_DNA"/>
</dbReference>
<dbReference type="Pfam" id="PF02599">
    <property type="entry name" value="CsrA"/>
    <property type="match status" value="1"/>
</dbReference>
<dbReference type="InterPro" id="IPR036107">
    <property type="entry name" value="CsrA_sf"/>
</dbReference>
<dbReference type="InterPro" id="IPR003751">
    <property type="entry name" value="CsrA"/>
</dbReference>
<dbReference type="NCBIfam" id="TIGR00202">
    <property type="entry name" value="csrA"/>
    <property type="match status" value="1"/>
</dbReference>
<accession>A0A3B0C2V4</accession>
<evidence type="ECO:0000256" key="3">
    <source>
        <dbReference type="ARBA" id="ARBA00022845"/>
    </source>
</evidence>
<evidence type="ECO:0000256" key="4">
    <source>
        <dbReference type="ARBA" id="ARBA00022884"/>
    </source>
</evidence>
<dbReference type="NCBIfam" id="NF002469">
    <property type="entry name" value="PRK01712.1"/>
    <property type="match status" value="1"/>
</dbReference>
<keyword evidence="7" id="KW-1185">Reference proteome</keyword>
<dbReference type="SUPFAM" id="SSF117130">
    <property type="entry name" value="CsrA-like"/>
    <property type="match status" value="1"/>
</dbReference>
<dbReference type="GO" id="GO:0048027">
    <property type="term" value="F:mRNA 5'-UTR binding"/>
    <property type="evidence" value="ECO:0007669"/>
    <property type="project" value="UniProtKB-UniRule"/>
</dbReference>
<dbReference type="OrthoDB" id="9809061at2"/>
<evidence type="ECO:0000313" key="6">
    <source>
        <dbReference type="EMBL" id="RKN78938.1"/>
    </source>
</evidence>
<comment type="similarity">
    <text evidence="5">Belongs to the CsrA/RsmA family.</text>
</comment>
<organism evidence="6 7">
    <name type="scientific">Paenibacillus ginsengarvi</name>
    <dbReference type="NCBI Taxonomy" id="400777"/>
    <lineage>
        <taxon>Bacteria</taxon>
        <taxon>Bacillati</taxon>
        <taxon>Bacillota</taxon>
        <taxon>Bacilli</taxon>
        <taxon>Bacillales</taxon>
        <taxon>Paenibacillaceae</taxon>
        <taxon>Paenibacillus</taxon>
    </lineage>
</organism>
<name>A0A3B0C2V4_9BACL</name>
<dbReference type="Gene3D" id="2.60.40.4380">
    <property type="entry name" value="Translational regulator CsrA"/>
    <property type="match status" value="1"/>
</dbReference>
<dbReference type="GO" id="GO:0044781">
    <property type="term" value="P:bacterial-type flagellum organization"/>
    <property type="evidence" value="ECO:0007669"/>
    <property type="project" value="UniProtKB-KW"/>
</dbReference>
<comment type="subunit">
    <text evidence="5">Homodimer; the beta-strands of each monomer intercalate to form a hydrophobic core, while the alpha-helices form wings that extend away from the core.</text>
</comment>
<keyword evidence="5" id="KW-1005">Bacterial flagellum biogenesis</keyword>
<keyword evidence="3 5" id="KW-0810">Translation regulation</keyword>
<dbReference type="GO" id="GO:0005829">
    <property type="term" value="C:cytosol"/>
    <property type="evidence" value="ECO:0007669"/>
    <property type="project" value="TreeGrafter"/>
</dbReference>
<dbReference type="HAMAP" id="MF_00167">
    <property type="entry name" value="CsrA"/>
    <property type="match status" value="1"/>
</dbReference>
<dbReference type="AlphaFoldDB" id="A0A3B0C2V4"/>
<dbReference type="RefSeq" id="WP_120749606.1">
    <property type="nucleotide sequence ID" value="NZ_RBAH01000018.1"/>
</dbReference>
<dbReference type="Proteomes" id="UP000282311">
    <property type="component" value="Unassembled WGS sequence"/>
</dbReference>
<evidence type="ECO:0000256" key="1">
    <source>
        <dbReference type="ARBA" id="ARBA00022490"/>
    </source>
</evidence>
<keyword evidence="1 5" id="KW-0963">Cytoplasm</keyword>
<evidence type="ECO:0000256" key="2">
    <source>
        <dbReference type="ARBA" id="ARBA00022491"/>
    </source>
</evidence>
<proteinExistence type="inferred from homology"/>
<comment type="subcellular location">
    <subcellularLocation>
        <location evidence="5">Cytoplasm</location>
    </subcellularLocation>
</comment>
<keyword evidence="4 5" id="KW-0694">RNA-binding</keyword>
<dbReference type="GO" id="GO:0006402">
    <property type="term" value="P:mRNA catabolic process"/>
    <property type="evidence" value="ECO:0007669"/>
    <property type="project" value="InterPro"/>
</dbReference>
<dbReference type="PANTHER" id="PTHR34984:SF1">
    <property type="entry name" value="CARBON STORAGE REGULATOR"/>
    <property type="match status" value="1"/>
</dbReference>
<dbReference type="GO" id="GO:0006109">
    <property type="term" value="P:regulation of carbohydrate metabolic process"/>
    <property type="evidence" value="ECO:0007669"/>
    <property type="project" value="InterPro"/>
</dbReference>
<dbReference type="GO" id="GO:1902208">
    <property type="term" value="P:regulation of bacterial-type flagellum assembly"/>
    <property type="evidence" value="ECO:0007669"/>
    <property type="project" value="UniProtKB-UniRule"/>
</dbReference>
<dbReference type="FunFam" id="2.60.40.4380:FF:000002">
    <property type="entry name" value="Translational regulator CsrA"/>
    <property type="match status" value="1"/>
</dbReference>
<gene>
    <name evidence="5 6" type="primary">csrA</name>
    <name evidence="6" type="ORF">D7M11_22665</name>
</gene>
<evidence type="ECO:0000256" key="5">
    <source>
        <dbReference type="HAMAP-Rule" id="MF_00167"/>
    </source>
</evidence>
<keyword evidence="2 5" id="KW-0678">Repressor</keyword>
<comment type="function">
    <text evidence="5">A translational regulator that binds mRNA to regulate translation initiation and/or mRNA stability. Usually binds in the 5'-UTR at or near the Shine-Dalgarno sequence preventing ribosome-binding, thus repressing translation. Its main target seems to be the major flagellin gene, while its function is anatagonized by FliW.</text>
</comment>
<comment type="caution">
    <text evidence="6">The sequence shown here is derived from an EMBL/GenBank/DDBJ whole genome shotgun (WGS) entry which is preliminary data.</text>
</comment>